<protein>
    <submittedName>
        <fullName evidence="1">Uncharacterized protein</fullName>
    </submittedName>
</protein>
<dbReference type="EMBL" id="MLFT02000002">
    <property type="protein sequence ID" value="PHT57457.1"/>
    <property type="molecule type" value="Genomic_DNA"/>
</dbReference>
<reference evidence="1 2" key="1">
    <citation type="journal article" date="2017" name="Genome Biol.">
        <title>New reference genome sequences of hot pepper reveal the massive evolution of plant disease-resistance genes by retroduplication.</title>
        <authorList>
            <person name="Kim S."/>
            <person name="Park J."/>
            <person name="Yeom S.I."/>
            <person name="Kim Y.M."/>
            <person name="Seo E."/>
            <person name="Kim K.T."/>
            <person name="Kim M.S."/>
            <person name="Lee J.M."/>
            <person name="Cheong K."/>
            <person name="Shin H.S."/>
            <person name="Kim S.B."/>
            <person name="Han K."/>
            <person name="Lee J."/>
            <person name="Park M."/>
            <person name="Lee H.A."/>
            <person name="Lee H.Y."/>
            <person name="Lee Y."/>
            <person name="Oh S."/>
            <person name="Lee J.H."/>
            <person name="Choi E."/>
            <person name="Choi E."/>
            <person name="Lee S.E."/>
            <person name="Jeon J."/>
            <person name="Kim H."/>
            <person name="Choi G."/>
            <person name="Song H."/>
            <person name="Lee J."/>
            <person name="Lee S.C."/>
            <person name="Kwon J.K."/>
            <person name="Lee H.Y."/>
            <person name="Koo N."/>
            <person name="Hong Y."/>
            <person name="Kim R.W."/>
            <person name="Kang W.H."/>
            <person name="Huh J.H."/>
            <person name="Kang B.C."/>
            <person name="Yang T.J."/>
            <person name="Lee Y.H."/>
            <person name="Bennetzen J.L."/>
            <person name="Choi D."/>
        </authorList>
    </citation>
    <scope>NUCLEOTIDE SEQUENCE [LARGE SCALE GENOMIC DNA]</scope>
    <source>
        <strain evidence="2">cv. PBC81</strain>
    </source>
</reference>
<evidence type="ECO:0000313" key="2">
    <source>
        <dbReference type="Proteomes" id="UP000224567"/>
    </source>
</evidence>
<organism evidence="1 2">
    <name type="scientific">Capsicum baccatum</name>
    <name type="common">Peruvian pepper</name>
    <dbReference type="NCBI Taxonomy" id="33114"/>
    <lineage>
        <taxon>Eukaryota</taxon>
        <taxon>Viridiplantae</taxon>
        <taxon>Streptophyta</taxon>
        <taxon>Embryophyta</taxon>
        <taxon>Tracheophyta</taxon>
        <taxon>Spermatophyta</taxon>
        <taxon>Magnoliopsida</taxon>
        <taxon>eudicotyledons</taxon>
        <taxon>Gunneridae</taxon>
        <taxon>Pentapetalae</taxon>
        <taxon>asterids</taxon>
        <taxon>lamiids</taxon>
        <taxon>Solanales</taxon>
        <taxon>Solanaceae</taxon>
        <taxon>Solanoideae</taxon>
        <taxon>Capsiceae</taxon>
        <taxon>Capsicum</taxon>
    </lineage>
</organism>
<accession>A0A2G2XJ16</accession>
<name>A0A2G2XJ16_CAPBA</name>
<dbReference type="Proteomes" id="UP000224567">
    <property type="component" value="Unassembled WGS sequence"/>
</dbReference>
<comment type="caution">
    <text evidence="1">The sequence shown here is derived from an EMBL/GenBank/DDBJ whole genome shotgun (WGS) entry which is preliminary data.</text>
</comment>
<dbReference type="OrthoDB" id="1319474at2759"/>
<proteinExistence type="predicted"/>
<keyword evidence="2" id="KW-1185">Reference proteome</keyword>
<evidence type="ECO:0000313" key="1">
    <source>
        <dbReference type="EMBL" id="PHT57457.1"/>
    </source>
</evidence>
<dbReference type="AlphaFoldDB" id="A0A2G2XJ16"/>
<reference evidence="2" key="2">
    <citation type="journal article" date="2017" name="J. Anim. Genet.">
        <title>Multiple reference genome sequences of hot pepper reveal the massive evolution of plant disease resistance genes by retroduplication.</title>
        <authorList>
            <person name="Kim S."/>
            <person name="Park J."/>
            <person name="Yeom S.-I."/>
            <person name="Kim Y.-M."/>
            <person name="Seo E."/>
            <person name="Kim K.-T."/>
            <person name="Kim M.-S."/>
            <person name="Lee J.M."/>
            <person name="Cheong K."/>
            <person name="Shin H.-S."/>
            <person name="Kim S.-B."/>
            <person name="Han K."/>
            <person name="Lee J."/>
            <person name="Park M."/>
            <person name="Lee H.-A."/>
            <person name="Lee H.-Y."/>
            <person name="Lee Y."/>
            <person name="Oh S."/>
            <person name="Lee J.H."/>
            <person name="Choi E."/>
            <person name="Choi E."/>
            <person name="Lee S.E."/>
            <person name="Jeon J."/>
            <person name="Kim H."/>
            <person name="Choi G."/>
            <person name="Song H."/>
            <person name="Lee J."/>
            <person name="Lee S.-C."/>
            <person name="Kwon J.-K."/>
            <person name="Lee H.-Y."/>
            <person name="Koo N."/>
            <person name="Hong Y."/>
            <person name="Kim R.W."/>
            <person name="Kang W.-H."/>
            <person name="Huh J.H."/>
            <person name="Kang B.-C."/>
            <person name="Yang T.-J."/>
            <person name="Lee Y.-H."/>
            <person name="Bennetzen J.L."/>
            <person name="Choi D."/>
        </authorList>
    </citation>
    <scope>NUCLEOTIDE SEQUENCE [LARGE SCALE GENOMIC DNA]</scope>
    <source>
        <strain evidence="2">cv. PBC81</strain>
    </source>
</reference>
<gene>
    <name evidence="1" type="ORF">CQW23_05943</name>
</gene>
<sequence>MERSRIGGQPPGESDVHRPDRLFSLLRQAFEQLFQLPPNPPTCSTNREPSKDCRREFAYRNKIGQKNKVQRALRSVSLRSAILSSGGLDSTKRFFLSRNFARPFHFRTGGNGIRTHDTIFLYVDLANQCLKPLSHTSKLLIGMELDVPGLVACPKEGLSDPINYVSHSALARVLFLYERDSIQICHSLGEAFCSMNTPPLNDSLSSSRLRNGRTQVQAKP</sequence>